<keyword evidence="5" id="KW-0539">Nucleus</keyword>
<dbReference type="AlphaFoldDB" id="A0AA41S591"/>
<dbReference type="GO" id="GO:0045739">
    <property type="term" value="P:positive regulation of DNA repair"/>
    <property type="evidence" value="ECO:0007669"/>
    <property type="project" value="InterPro"/>
</dbReference>
<dbReference type="EMBL" id="JAJJMA010067929">
    <property type="protein sequence ID" value="MCL7027413.1"/>
    <property type="molecule type" value="Genomic_DNA"/>
</dbReference>
<keyword evidence="2" id="KW-0963">Cytoplasm</keyword>
<dbReference type="InterPro" id="IPR026126">
    <property type="entry name" value="BABAM1"/>
</dbReference>
<name>A0AA41S591_PAPNU</name>
<protein>
    <submittedName>
        <fullName evidence="6">Uncharacterized protein</fullName>
    </submittedName>
</protein>
<keyword evidence="4" id="KW-0234">DNA repair</keyword>
<gene>
    <name evidence="6" type="ORF">MKW94_024896</name>
</gene>
<keyword evidence="7" id="KW-1185">Reference proteome</keyword>
<comment type="caution">
    <text evidence="6">The sequence shown here is derived from an EMBL/GenBank/DDBJ whole genome shotgun (WGS) entry which is preliminary data.</text>
</comment>
<dbReference type="Proteomes" id="UP001177140">
    <property type="component" value="Unassembled WGS sequence"/>
</dbReference>
<evidence type="ECO:0000256" key="4">
    <source>
        <dbReference type="ARBA" id="ARBA00023204"/>
    </source>
</evidence>
<reference evidence="6" key="1">
    <citation type="submission" date="2022-03" db="EMBL/GenBank/DDBJ databases">
        <title>A functionally conserved STORR gene fusion in Papaver species that diverged 16.8 million years ago.</title>
        <authorList>
            <person name="Catania T."/>
        </authorList>
    </citation>
    <scope>NUCLEOTIDE SEQUENCE</scope>
    <source>
        <strain evidence="6">S-191538</strain>
    </source>
</reference>
<evidence type="ECO:0000256" key="1">
    <source>
        <dbReference type="ARBA" id="ARBA00004123"/>
    </source>
</evidence>
<organism evidence="6 7">
    <name type="scientific">Papaver nudicaule</name>
    <name type="common">Iceland poppy</name>
    <dbReference type="NCBI Taxonomy" id="74823"/>
    <lineage>
        <taxon>Eukaryota</taxon>
        <taxon>Viridiplantae</taxon>
        <taxon>Streptophyta</taxon>
        <taxon>Embryophyta</taxon>
        <taxon>Tracheophyta</taxon>
        <taxon>Spermatophyta</taxon>
        <taxon>Magnoliopsida</taxon>
        <taxon>Ranunculales</taxon>
        <taxon>Papaveraceae</taxon>
        <taxon>Papaveroideae</taxon>
        <taxon>Papaver</taxon>
    </lineage>
</organism>
<evidence type="ECO:0000313" key="6">
    <source>
        <dbReference type="EMBL" id="MCL7027413.1"/>
    </source>
</evidence>
<sequence>MALGLRLSNEPKMLSINMYVSIHQYSVVLQTLQQEEWKLKVQLTMNPDHRFAFASLAQVPSWCTRVRIRENADLTKLFKIAAHKANKFRAQNRLLRVVTGTNYVCKARYLQLNDSLADALEHVSEHEGYIYESVQGHSRARFHLMHALLSHPHKIAFKKIMSLVFYFQLRTRAFHSFTTYLTYYT</sequence>
<proteinExistence type="predicted"/>
<dbReference type="GO" id="GO:0006281">
    <property type="term" value="P:DNA repair"/>
    <property type="evidence" value="ECO:0007669"/>
    <property type="project" value="UniProtKB-KW"/>
</dbReference>
<accession>A0AA41S591</accession>
<dbReference type="PANTHER" id="PTHR15660">
    <property type="entry name" value="BRISC AND BRCA1-A COMPLEX MEMBER 1"/>
    <property type="match status" value="1"/>
</dbReference>
<comment type="subcellular location">
    <subcellularLocation>
        <location evidence="1">Nucleus</location>
    </subcellularLocation>
</comment>
<dbReference type="GO" id="GO:0070552">
    <property type="term" value="C:BRISC complex"/>
    <property type="evidence" value="ECO:0007669"/>
    <property type="project" value="InterPro"/>
</dbReference>
<evidence type="ECO:0000256" key="5">
    <source>
        <dbReference type="ARBA" id="ARBA00023242"/>
    </source>
</evidence>
<keyword evidence="3" id="KW-0227">DNA damage</keyword>
<evidence type="ECO:0000256" key="2">
    <source>
        <dbReference type="ARBA" id="ARBA00022490"/>
    </source>
</evidence>
<evidence type="ECO:0000313" key="7">
    <source>
        <dbReference type="Proteomes" id="UP001177140"/>
    </source>
</evidence>
<evidence type="ECO:0000256" key="3">
    <source>
        <dbReference type="ARBA" id="ARBA00022763"/>
    </source>
</evidence>
<dbReference type="PANTHER" id="PTHR15660:SF1">
    <property type="entry name" value="BRISC AND BRCA1-A COMPLEX MEMBER 1"/>
    <property type="match status" value="1"/>
</dbReference>